<comment type="caution">
    <text evidence="1">The sequence shown here is derived from an EMBL/GenBank/DDBJ whole genome shotgun (WGS) entry which is preliminary data.</text>
</comment>
<keyword evidence="2" id="KW-1185">Reference proteome</keyword>
<proteinExistence type="predicted"/>
<evidence type="ECO:0000313" key="2">
    <source>
        <dbReference type="Proteomes" id="UP001430614"/>
    </source>
</evidence>
<name>A0ABS8K7T9_9BURK</name>
<dbReference type="RefSeq" id="WP_230559695.1">
    <property type="nucleotide sequence ID" value="NZ_JAJITC010000001.1"/>
</dbReference>
<reference evidence="1 2" key="1">
    <citation type="submission" date="2021-11" db="EMBL/GenBank/DDBJ databases">
        <authorList>
            <person name="Oh E.-T."/>
            <person name="Kim S.-B."/>
        </authorList>
    </citation>
    <scope>NUCLEOTIDE SEQUENCE [LARGE SCALE GENOMIC DNA]</scope>
    <source>
        <strain evidence="1 2">MMS20-SJTN17</strain>
    </source>
</reference>
<dbReference type="Proteomes" id="UP001430614">
    <property type="component" value="Unassembled WGS sequence"/>
</dbReference>
<protein>
    <submittedName>
        <fullName evidence="1">Uncharacterized protein</fullName>
    </submittedName>
</protein>
<gene>
    <name evidence="1" type="ORF">LJ655_02640</name>
</gene>
<accession>A0ABS8K7T9</accession>
<sequence length="103" mass="11803">MFLLPVVVSELLEAHTACARFNAGFYKRSSDLRDSFMYRDEVFCAAPTLPYVLAPVLAGKTHAAGYSISMRHARYSWFRRRVQRGCRGAARHFRPLNQGIFFV</sequence>
<dbReference type="EMBL" id="JAJITC010000001">
    <property type="protein sequence ID" value="MCC8400803.1"/>
    <property type="molecule type" value="Genomic_DNA"/>
</dbReference>
<organism evidence="1 2">
    <name type="scientific">Paraburkholderia translucens</name>
    <dbReference type="NCBI Taxonomy" id="2886945"/>
    <lineage>
        <taxon>Bacteria</taxon>
        <taxon>Pseudomonadati</taxon>
        <taxon>Pseudomonadota</taxon>
        <taxon>Betaproteobacteria</taxon>
        <taxon>Burkholderiales</taxon>
        <taxon>Burkholderiaceae</taxon>
        <taxon>Paraburkholderia</taxon>
    </lineage>
</organism>
<evidence type="ECO:0000313" key="1">
    <source>
        <dbReference type="EMBL" id="MCC8400803.1"/>
    </source>
</evidence>